<comment type="similarity">
    <text evidence="1 2">Belongs to the glycosyl hydrolase 31 family.</text>
</comment>
<dbReference type="Pfam" id="PF01055">
    <property type="entry name" value="Glyco_hydro_31_2nd"/>
    <property type="match status" value="1"/>
</dbReference>
<dbReference type="Gene3D" id="2.60.40.1760">
    <property type="entry name" value="glycosyl hydrolase (family 31)"/>
    <property type="match status" value="1"/>
</dbReference>
<dbReference type="PANTHER" id="PTHR46959:SF2">
    <property type="entry name" value="SULFOQUINOVOSIDASE"/>
    <property type="match status" value="1"/>
</dbReference>
<evidence type="ECO:0000256" key="1">
    <source>
        <dbReference type="ARBA" id="ARBA00007806"/>
    </source>
</evidence>
<dbReference type="InterPro" id="IPR017853">
    <property type="entry name" value="GH"/>
</dbReference>
<dbReference type="NCBIfam" id="NF007746">
    <property type="entry name" value="PRK10426.1"/>
    <property type="match status" value="1"/>
</dbReference>
<comment type="caution">
    <text evidence="4">The sequence shown here is derived from an EMBL/GenBank/DDBJ whole genome shotgun (WGS) entry which is preliminary data.</text>
</comment>
<keyword evidence="2" id="KW-0326">Glycosidase</keyword>
<feature type="domain" description="Glycoside hydrolase family 31 TIM barrel" evidence="3">
    <location>
        <begin position="331"/>
        <end position="629"/>
    </location>
</feature>
<dbReference type="InterPro" id="IPR011013">
    <property type="entry name" value="Gal_mutarotase_sf_dom"/>
</dbReference>
<evidence type="ECO:0000313" key="5">
    <source>
        <dbReference type="Proteomes" id="UP001190700"/>
    </source>
</evidence>
<dbReference type="PANTHER" id="PTHR46959">
    <property type="entry name" value="SULFOQUINOVOSIDASE"/>
    <property type="match status" value="1"/>
</dbReference>
<organism evidence="4 5">
    <name type="scientific">Cymbomonas tetramitiformis</name>
    <dbReference type="NCBI Taxonomy" id="36881"/>
    <lineage>
        <taxon>Eukaryota</taxon>
        <taxon>Viridiplantae</taxon>
        <taxon>Chlorophyta</taxon>
        <taxon>Pyramimonadophyceae</taxon>
        <taxon>Pyramimonadales</taxon>
        <taxon>Pyramimonadaceae</taxon>
        <taxon>Cymbomonas</taxon>
    </lineage>
</organism>
<dbReference type="CDD" id="cd14752">
    <property type="entry name" value="GH31_N"/>
    <property type="match status" value="1"/>
</dbReference>
<dbReference type="GO" id="GO:0030246">
    <property type="term" value="F:carbohydrate binding"/>
    <property type="evidence" value="ECO:0007669"/>
    <property type="project" value="InterPro"/>
</dbReference>
<keyword evidence="5" id="KW-1185">Reference proteome</keyword>
<dbReference type="Gene3D" id="3.20.20.80">
    <property type="entry name" value="Glycosidases"/>
    <property type="match status" value="1"/>
</dbReference>
<sequence length="765" mass="84941">MGLLKALAPIVLAYGVFLYQQRNAVPAPHIPGQLHSSLSDTRVFRLADFVVTYDGQDAQVRVHSKDNLQDPVWQTIPGEEFLLVAQTVWNVFEKHGSFDVKETTASCSGQAIDRVDLQGGSVRLSGVLHGCEPPLRYMFTIVQSNSSSSPSQLAISVRLCGLSDELDCNVAKPSTGPWTRVLLAFSSTEDEGFYGFGHQYSLVDLKGTRLPILTNEQGVLRETPFLGTLLNTYLQSPSSGTWHSTYTCIPQYVSSNNYSLFIDNTEFVVFDMRDSKRVVIELNATSLSAGILYARTPLQLIEEYTAVTGRMRGLPNWLLDGGAVVGMQGGSEVVLEKMRMLEKHGCPIAGIWLQDWVGKRHLRGLSRLWWNWELDESYSDWPSLVTDLNGRGIQLLTYVNPHLTDVSTKPSFTRNMYKEALDAGYLMRHCSGELVHLGSFGFDAGIVDLSNPAAFEWMKDVVRSQLRIGARGWMADFGEAVPFDACLHNGTGVEWHNRYPVEWARLNAEVVREEGLEDEVMFFTRAAGQGSARHTTLQWLGDQMTTWDAFDGIATVVPGALSGGFSGIAMTHSDIGGYTNMQLGPWKIAAREKELLMRWCELSAFEPVYRSHEGCIPSLNVHPWTDDDTAITFTVFAKVHLAWAPYKRQLVEEAVAQGRPVMRHMWLMFPQHKAARDVTTQGAGKVKVYFPRGCWVQVEFRPVAGEAGLLCAADDDVVREVAAPLGHPAVFFPQGSAVGAAFQARVSAIFTDHAADLTAMYERLR</sequence>
<dbReference type="GO" id="GO:0004553">
    <property type="term" value="F:hydrolase activity, hydrolyzing O-glycosyl compounds"/>
    <property type="evidence" value="ECO:0007669"/>
    <property type="project" value="InterPro"/>
</dbReference>
<reference evidence="4 5" key="1">
    <citation type="journal article" date="2015" name="Genome Biol. Evol.">
        <title>Comparative Genomics of a Bacterivorous Green Alga Reveals Evolutionary Causalities and Consequences of Phago-Mixotrophic Mode of Nutrition.</title>
        <authorList>
            <person name="Burns J.A."/>
            <person name="Paasch A."/>
            <person name="Narechania A."/>
            <person name="Kim E."/>
        </authorList>
    </citation>
    <scope>NUCLEOTIDE SEQUENCE [LARGE SCALE GENOMIC DNA]</scope>
    <source>
        <strain evidence="4 5">PLY_AMNH</strain>
    </source>
</reference>
<evidence type="ECO:0000313" key="4">
    <source>
        <dbReference type="EMBL" id="KAK3271285.1"/>
    </source>
</evidence>
<dbReference type="SUPFAM" id="SSF51445">
    <property type="entry name" value="(Trans)glycosidases"/>
    <property type="match status" value="1"/>
</dbReference>
<name>A0AAE0G482_9CHLO</name>
<dbReference type="InterPro" id="IPR000322">
    <property type="entry name" value="Glyco_hydro_31_TIM"/>
</dbReference>
<keyword evidence="2" id="KW-0378">Hydrolase</keyword>
<evidence type="ECO:0000256" key="2">
    <source>
        <dbReference type="RuleBase" id="RU361185"/>
    </source>
</evidence>
<dbReference type="CDD" id="cd06594">
    <property type="entry name" value="GH31_glucosidase_YihQ"/>
    <property type="match status" value="1"/>
</dbReference>
<dbReference type="InterPro" id="IPR052990">
    <property type="entry name" value="Sulfoquinovosidase_GH31"/>
</dbReference>
<dbReference type="InterPro" id="IPR044112">
    <property type="entry name" value="YihQ_TIM-like"/>
</dbReference>
<proteinExistence type="inferred from homology"/>
<dbReference type="AlphaFoldDB" id="A0AAE0G482"/>
<dbReference type="SUPFAM" id="SSF74650">
    <property type="entry name" value="Galactose mutarotase-like"/>
    <property type="match status" value="1"/>
</dbReference>
<dbReference type="GO" id="GO:0005975">
    <property type="term" value="P:carbohydrate metabolic process"/>
    <property type="evidence" value="ECO:0007669"/>
    <property type="project" value="InterPro"/>
</dbReference>
<gene>
    <name evidence="4" type="ORF">CYMTET_20354</name>
</gene>
<dbReference type="EMBL" id="LGRX02009869">
    <property type="protein sequence ID" value="KAK3271285.1"/>
    <property type="molecule type" value="Genomic_DNA"/>
</dbReference>
<evidence type="ECO:0000259" key="3">
    <source>
        <dbReference type="Pfam" id="PF01055"/>
    </source>
</evidence>
<accession>A0AAE0G482</accession>
<dbReference type="Proteomes" id="UP001190700">
    <property type="component" value="Unassembled WGS sequence"/>
</dbReference>
<protein>
    <recommendedName>
        <fullName evidence="3">Glycoside hydrolase family 31 TIM barrel domain-containing protein</fullName>
    </recommendedName>
</protein>